<dbReference type="PANTHER" id="PTHR42937">
    <property type="match status" value="1"/>
</dbReference>
<organism evidence="2 3">
    <name type="scientific">Aureobasidium melanogenum</name>
    <name type="common">Aureobasidium pullulans var. melanogenum</name>
    <dbReference type="NCBI Taxonomy" id="46634"/>
    <lineage>
        <taxon>Eukaryota</taxon>
        <taxon>Fungi</taxon>
        <taxon>Dikarya</taxon>
        <taxon>Ascomycota</taxon>
        <taxon>Pezizomycotina</taxon>
        <taxon>Dothideomycetes</taxon>
        <taxon>Dothideomycetidae</taxon>
        <taxon>Dothideales</taxon>
        <taxon>Saccotheciaceae</taxon>
        <taxon>Aureobasidium</taxon>
    </lineage>
</organism>
<evidence type="ECO:0000259" key="1">
    <source>
        <dbReference type="Pfam" id="PF00291"/>
    </source>
</evidence>
<dbReference type="InterPro" id="IPR036052">
    <property type="entry name" value="TrpB-like_PALP_sf"/>
</dbReference>
<feature type="domain" description="Tryptophan synthase beta chain-like PALP" evidence="1">
    <location>
        <begin position="52"/>
        <end position="369"/>
    </location>
</feature>
<evidence type="ECO:0000313" key="2">
    <source>
        <dbReference type="EMBL" id="KAH0223156.1"/>
    </source>
</evidence>
<proteinExistence type="predicted"/>
<accession>A0A9P8GH52</accession>
<dbReference type="OrthoDB" id="10059875at2759"/>
<dbReference type="Gene3D" id="3.40.50.1100">
    <property type="match status" value="2"/>
</dbReference>
<protein>
    <submittedName>
        <fullName evidence="2">Tryptophan synthase beta subunit-like PLP-dependent enzyme</fullName>
    </submittedName>
</protein>
<dbReference type="SUPFAM" id="SSF53686">
    <property type="entry name" value="Tryptophan synthase beta subunit-like PLP-dependent enzymes"/>
    <property type="match status" value="1"/>
</dbReference>
<comment type="caution">
    <text evidence="2">The sequence shown here is derived from an EMBL/GenBank/DDBJ whole genome shotgun (WGS) entry which is preliminary data.</text>
</comment>
<dbReference type="Proteomes" id="UP000767238">
    <property type="component" value="Unassembled WGS sequence"/>
</dbReference>
<name>A0A9P8GH52_AURME</name>
<feature type="non-terminal residue" evidence="2">
    <location>
        <position position="1"/>
    </location>
</feature>
<dbReference type="NCBIfam" id="NF006058">
    <property type="entry name" value="PRK08206.1"/>
    <property type="match status" value="1"/>
</dbReference>
<sequence length="401" mass="43334">MGTFKVKHLGRDDVFERHDVFINPSLSSSSPTDTSIDPSLIAFHRSFPESKTTPLIELPELARELGIGHVYVKDESLRFGLPSFKILGASWGVFRAICEKTGLPSSASLEEAGHAARDAGIKLVSCTDGNWGRAVARTAKYMGIEATIFVPKTMDEATRDKLRSEDALVNVVNGSYDDSIAATMRESEKSGALLVMDTSWEGYSQIPRWVVDGYATMHTEVDRQLEEACGKRPSLCIASVGVGSWAQSVVSHYTGHGSDTKVVTVESEAAPCLMESLHNGKIVPVETGSTIMDGMNCGTVSSNCWPSLKSGVYASVVVNDLEAHHNVLYLQDHSVNAGPCGAAPLAALRKLHERGVLQEDPDAVVVLFSTEGHRDYTIEITSCLLQRIRLYGCSGKASAQD</sequence>
<dbReference type="AlphaFoldDB" id="A0A9P8GH52"/>
<gene>
    <name evidence="2" type="ORF">KCV03_g4410</name>
</gene>
<dbReference type="InterPro" id="IPR001926">
    <property type="entry name" value="TrpB-like_PALP"/>
</dbReference>
<reference evidence="2" key="1">
    <citation type="journal article" date="2021" name="J Fungi (Basel)">
        <title>Virulence traits and population genomics of the black yeast Aureobasidium melanogenum.</title>
        <authorList>
            <person name="Cernosa A."/>
            <person name="Sun X."/>
            <person name="Gostincar C."/>
            <person name="Fang C."/>
            <person name="Gunde-Cimerman N."/>
            <person name="Song Z."/>
        </authorList>
    </citation>
    <scope>NUCLEOTIDE SEQUENCE</scope>
    <source>
        <strain evidence="2">EXF-8016</strain>
    </source>
</reference>
<reference evidence="2" key="2">
    <citation type="submission" date="2021-08" db="EMBL/GenBank/DDBJ databases">
        <authorList>
            <person name="Gostincar C."/>
            <person name="Sun X."/>
            <person name="Song Z."/>
            <person name="Gunde-Cimerman N."/>
        </authorList>
    </citation>
    <scope>NUCLEOTIDE SEQUENCE</scope>
    <source>
        <strain evidence="2">EXF-8016</strain>
    </source>
</reference>
<evidence type="ECO:0000313" key="3">
    <source>
        <dbReference type="Proteomes" id="UP000767238"/>
    </source>
</evidence>
<dbReference type="PANTHER" id="PTHR42937:SF1">
    <property type="entry name" value="DIAMINOPROPIONATE AMMONIA-LYASE"/>
    <property type="match status" value="1"/>
</dbReference>
<dbReference type="EMBL" id="JAHFYH010000026">
    <property type="protein sequence ID" value="KAH0223156.1"/>
    <property type="molecule type" value="Genomic_DNA"/>
</dbReference>
<dbReference type="Pfam" id="PF00291">
    <property type="entry name" value="PALP"/>
    <property type="match status" value="1"/>
</dbReference>